<dbReference type="InterPro" id="IPR011251">
    <property type="entry name" value="Luciferase-like_dom"/>
</dbReference>
<sequence>MSTAESDNQWRTRHVPLSILDLSPISSGSTPRQAIRNTIELAQRAESWGYRRFWVAEHHFVRVASSSPATLIGLIAAATETIRVGSAAVQLGHHTSASVVEAFGTIDALYPGRLDLGLGRSGHRADQIRSAGVPPVPAPERPIEVRDGVVIPPPFSPGQLLDTTRLSAGLAALKLPGAQALDYTEQVEQIRDFLDGGYRSAEGVALHAVPGEGADIELWLFGSSGGDSARLAGRLGLPFAANYHVSPGTILETVAAYRESFQPSPRHPKPYLVVSADVVVAPDHATAEHLASTYGHWVYSIRSGAGAADYQDPDTAQPLSQQQQRLVRDRTTTQFVGTPTEVAARLTALQQLTGADELVITSVTHNHEDRLTSHRLLAQEWGLSHIRAA</sequence>
<evidence type="ECO:0000313" key="2">
    <source>
        <dbReference type="EMBL" id="MQY17827.1"/>
    </source>
</evidence>
<feature type="domain" description="Luciferase-like" evidence="1">
    <location>
        <begin position="19"/>
        <end position="135"/>
    </location>
</feature>
<dbReference type="PANTHER" id="PTHR30137:SF6">
    <property type="entry name" value="LUCIFERASE-LIKE MONOOXYGENASE"/>
    <property type="match status" value="1"/>
</dbReference>
<dbReference type="Gene3D" id="3.20.20.30">
    <property type="entry name" value="Luciferase-like domain"/>
    <property type="match status" value="1"/>
</dbReference>
<dbReference type="PANTHER" id="PTHR30137">
    <property type="entry name" value="LUCIFERASE-LIKE MONOOXYGENASE"/>
    <property type="match status" value="1"/>
</dbReference>
<dbReference type="RefSeq" id="WP_153407938.1">
    <property type="nucleotide sequence ID" value="NZ_WEGK01000002.1"/>
</dbReference>
<dbReference type="SUPFAM" id="SSF51679">
    <property type="entry name" value="Bacterial luciferase-like"/>
    <property type="match status" value="1"/>
</dbReference>
<dbReference type="GO" id="GO:0016705">
    <property type="term" value="F:oxidoreductase activity, acting on paired donors, with incorporation or reduction of molecular oxygen"/>
    <property type="evidence" value="ECO:0007669"/>
    <property type="project" value="InterPro"/>
</dbReference>
<dbReference type="EMBL" id="WEGK01000002">
    <property type="protein sequence ID" value="MQY17827.1"/>
    <property type="molecule type" value="Genomic_DNA"/>
</dbReference>
<accession>A0A7K0CWD8</accession>
<dbReference type="OrthoDB" id="9780518at2"/>
<name>A0A7K0CWD8_9NOCA</name>
<dbReference type="InterPro" id="IPR050766">
    <property type="entry name" value="Bact_Lucif_Oxidored"/>
</dbReference>
<comment type="caution">
    <text evidence="2">The sequence shown here is derived from an EMBL/GenBank/DDBJ whole genome shotgun (WGS) entry which is preliminary data.</text>
</comment>
<dbReference type="AlphaFoldDB" id="A0A7K0CWD8"/>
<keyword evidence="3" id="KW-1185">Reference proteome</keyword>
<dbReference type="InterPro" id="IPR036661">
    <property type="entry name" value="Luciferase-like_sf"/>
</dbReference>
<evidence type="ECO:0000259" key="1">
    <source>
        <dbReference type="Pfam" id="PF00296"/>
    </source>
</evidence>
<gene>
    <name evidence="2" type="ORF">NRB20_08940</name>
</gene>
<organism evidence="2 3">
    <name type="scientific">Nocardia macrotermitis</name>
    <dbReference type="NCBI Taxonomy" id="2585198"/>
    <lineage>
        <taxon>Bacteria</taxon>
        <taxon>Bacillati</taxon>
        <taxon>Actinomycetota</taxon>
        <taxon>Actinomycetes</taxon>
        <taxon>Mycobacteriales</taxon>
        <taxon>Nocardiaceae</taxon>
        <taxon>Nocardia</taxon>
    </lineage>
</organism>
<evidence type="ECO:0000313" key="3">
    <source>
        <dbReference type="Proteomes" id="UP000438448"/>
    </source>
</evidence>
<feature type="domain" description="Luciferase-like" evidence="1">
    <location>
        <begin position="196"/>
        <end position="353"/>
    </location>
</feature>
<dbReference type="Pfam" id="PF00296">
    <property type="entry name" value="Bac_luciferase"/>
    <property type="match status" value="2"/>
</dbReference>
<proteinExistence type="predicted"/>
<dbReference type="GO" id="GO:0005829">
    <property type="term" value="C:cytosol"/>
    <property type="evidence" value="ECO:0007669"/>
    <property type="project" value="TreeGrafter"/>
</dbReference>
<protein>
    <recommendedName>
        <fullName evidence="1">Luciferase-like domain-containing protein</fullName>
    </recommendedName>
</protein>
<reference evidence="2 3" key="1">
    <citation type="submission" date="2019-10" db="EMBL/GenBank/DDBJ databases">
        <title>Nocardia macrotermitis sp. nov. and Nocardia aurantia sp. nov., isolated from the gut of fungus growing-termite Macrotermes natalensis.</title>
        <authorList>
            <person name="Benndorf R."/>
            <person name="Schwitalla J."/>
            <person name="Martin K."/>
            <person name="De Beer W."/>
            <person name="Kaster A.-K."/>
            <person name="Vollmers J."/>
            <person name="Poulsen M."/>
            <person name="Beemelmanns C."/>
        </authorList>
    </citation>
    <scope>NUCLEOTIDE SEQUENCE [LARGE SCALE GENOMIC DNA]</scope>
    <source>
        <strain evidence="2 3">RB20</strain>
    </source>
</reference>
<dbReference type="Proteomes" id="UP000438448">
    <property type="component" value="Unassembled WGS sequence"/>
</dbReference>
<dbReference type="CDD" id="cd00347">
    <property type="entry name" value="Flavin_utilizing_monoxygenases"/>
    <property type="match status" value="1"/>
</dbReference>